<keyword evidence="2" id="KW-0472">Membrane</keyword>
<gene>
    <name evidence="3" type="ORF">CC86DRAFT_149762</name>
</gene>
<name>A0A6A6ZFF1_9PLEO</name>
<dbReference type="AlphaFoldDB" id="A0A6A6ZFF1"/>
<feature type="compositionally biased region" description="Basic and acidic residues" evidence="1">
    <location>
        <begin position="237"/>
        <end position="263"/>
    </location>
</feature>
<feature type="transmembrane region" description="Helical" evidence="2">
    <location>
        <begin position="195"/>
        <end position="219"/>
    </location>
</feature>
<feature type="region of interest" description="Disordered" evidence="1">
    <location>
        <begin position="224"/>
        <end position="305"/>
    </location>
</feature>
<evidence type="ECO:0000256" key="1">
    <source>
        <dbReference type="SAM" id="MobiDB-lite"/>
    </source>
</evidence>
<organism evidence="3 4">
    <name type="scientific">Ophiobolus disseminans</name>
    <dbReference type="NCBI Taxonomy" id="1469910"/>
    <lineage>
        <taxon>Eukaryota</taxon>
        <taxon>Fungi</taxon>
        <taxon>Dikarya</taxon>
        <taxon>Ascomycota</taxon>
        <taxon>Pezizomycotina</taxon>
        <taxon>Dothideomycetes</taxon>
        <taxon>Pleosporomycetidae</taxon>
        <taxon>Pleosporales</taxon>
        <taxon>Pleosporineae</taxon>
        <taxon>Phaeosphaeriaceae</taxon>
        <taxon>Ophiobolus</taxon>
    </lineage>
</organism>
<keyword evidence="4" id="KW-1185">Reference proteome</keyword>
<reference evidence="3" key="1">
    <citation type="journal article" date="2020" name="Stud. Mycol.">
        <title>101 Dothideomycetes genomes: a test case for predicting lifestyles and emergence of pathogens.</title>
        <authorList>
            <person name="Haridas S."/>
            <person name="Albert R."/>
            <person name="Binder M."/>
            <person name="Bloem J."/>
            <person name="Labutti K."/>
            <person name="Salamov A."/>
            <person name="Andreopoulos B."/>
            <person name="Baker S."/>
            <person name="Barry K."/>
            <person name="Bills G."/>
            <person name="Bluhm B."/>
            <person name="Cannon C."/>
            <person name="Castanera R."/>
            <person name="Culley D."/>
            <person name="Daum C."/>
            <person name="Ezra D."/>
            <person name="Gonzalez J."/>
            <person name="Henrissat B."/>
            <person name="Kuo A."/>
            <person name="Liang C."/>
            <person name="Lipzen A."/>
            <person name="Lutzoni F."/>
            <person name="Magnuson J."/>
            <person name="Mondo S."/>
            <person name="Nolan M."/>
            <person name="Ohm R."/>
            <person name="Pangilinan J."/>
            <person name="Park H.-J."/>
            <person name="Ramirez L."/>
            <person name="Alfaro M."/>
            <person name="Sun H."/>
            <person name="Tritt A."/>
            <person name="Yoshinaga Y."/>
            <person name="Zwiers L.-H."/>
            <person name="Turgeon B."/>
            <person name="Goodwin S."/>
            <person name="Spatafora J."/>
            <person name="Crous P."/>
            <person name="Grigoriev I."/>
        </authorList>
    </citation>
    <scope>NUCLEOTIDE SEQUENCE</scope>
    <source>
        <strain evidence="3">CBS 113818</strain>
    </source>
</reference>
<evidence type="ECO:0000313" key="3">
    <source>
        <dbReference type="EMBL" id="KAF2819005.1"/>
    </source>
</evidence>
<feature type="region of interest" description="Disordered" evidence="1">
    <location>
        <begin position="163"/>
        <end position="191"/>
    </location>
</feature>
<sequence>MVQCYFGKDKKSMKTAPCNHTALEEGAHTQCCEPGDLCLTNGLCREETVNEVTNYAWRFGCTDPTFQDPSCGTAYCDAKLAGSGIDNKLTWKCPQDNIWCCNTGDSGPYEGRVNRTNTTCCTITDLLFTAKNPEVFATASIFGSMYSIPTLVSSTAFRNVTSQTTATNTPSTSPTAANALESTTAAPSSSGPSTLAIGLGAGLGSFAAIALGIGSFLIWRRRKRTTESPRSATPAKELSDHGLAEASSQDRAEMTGMEYRRELTSPVSPVELWSPTSPVERSELPSDEKGRLVVSEADGRVKHDV</sequence>
<evidence type="ECO:0008006" key="5">
    <source>
        <dbReference type="Google" id="ProtNLM"/>
    </source>
</evidence>
<keyword evidence="2" id="KW-0812">Transmembrane</keyword>
<accession>A0A6A6ZFF1</accession>
<dbReference type="EMBL" id="MU006247">
    <property type="protein sequence ID" value="KAF2819005.1"/>
    <property type="molecule type" value="Genomic_DNA"/>
</dbReference>
<evidence type="ECO:0000256" key="2">
    <source>
        <dbReference type="SAM" id="Phobius"/>
    </source>
</evidence>
<feature type="compositionally biased region" description="Low complexity" evidence="1">
    <location>
        <begin position="164"/>
        <end position="191"/>
    </location>
</feature>
<dbReference type="Proteomes" id="UP000799424">
    <property type="component" value="Unassembled WGS sequence"/>
</dbReference>
<dbReference type="CDD" id="cd12087">
    <property type="entry name" value="TM_EGFR-like"/>
    <property type="match status" value="1"/>
</dbReference>
<evidence type="ECO:0000313" key="4">
    <source>
        <dbReference type="Proteomes" id="UP000799424"/>
    </source>
</evidence>
<protein>
    <recommendedName>
        <fullName evidence="5">Mid2 domain-containing protein</fullName>
    </recommendedName>
</protein>
<dbReference type="OrthoDB" id="5215637at2759"/>
<feature type="compositionally biased region" description="Basic and acidic residues" evidence="1">
    <location>
        <begin position="280"/>
        <end position="305"/>
    </location>
</feature>
<proteinExistence type="predicted"/>
<keyword evidence="2" id="KW-1133">Transmembrane helix</keyword>